<evidence type="ECO:0000256" key="2">
    <source>
        <dbReference type="ARBA" id="ARBA00022801"/>
    </source>
</evidence>
<dbReference type="PANTHER" id="PTHR11069">
    <property type="entry name" value="GLUCOSYLCERAMIDASE"/>
    <property type="match status" value="1"/>
</dbReference>
<gene>
    <name evidence="3" type="ORF">TGEB3V08_LOCUS8723</name>
</gene>
<dbReference type="SUPFAM" id="SSF51011">
    <property type="entry name" value="Glycosyl hydrolase domain"/>
    <property type="match status" value="1"/>
</dbReference>
<dbReference type="GO" id="GO:0016020">
    <property type="term" value="C:membrane"/>
    <property type="evidence" value="ECO:0007669"/>
    <property type="project" value="GOC"/>
</dbReference>
<dbReference type="InterPro" id="IPR001139">
    <property type="entry name" value="Glyco_hydro_30"/>
</dbReference>
<evidence type="ECO:0000313" key="3">
    <source>
        <dbReference type="EMBL" id="CAD7603334.1"/>
    </source>
</evidence>
<keyword evidence="2" id="KW-0378">Hydrolase</keyword>
<evidence type="ECO:0000256" key="1">
    <source>
        <dbReference type="ARBA" id="ARBA00022729"/>
    </source>
</evidence>
<dbReference type="PANTHER" id="PTHR11069:SF23">
    <property type="entry name" value="LYSOSOMAL ACID GLUCOSYLCERAMIDASE"/>
    <property type="match status" value="1"/>
</dbReference>
<accession>A0A7R9K4G2</accession>
<dbReference type="AlphaFoldDB" id="A0A7R9K4G2"/>
<name>A0A7R9K4G2_TIMGE</name>
<dbReference type="GO" id="GO:0006680">
    <property type="term" value="P:glucosylceramide catabolic process"/>
    <property type="evidence" value="ECO:0007669"/>
    <property type="project" value="TreeGrafter"/>
</dbReference>
<organism evidence="3">
    <name type="scientific">Timema genevievae</name>
    <name type="common">Walking stick</name>
    <dbReference type="NCBI Taxonomy" id="629358"/>
    <lineage>
        <taxon>Eukaryota</taxon>
        <taxon>Metazoa</taxon>
        <taxon>Ecdysozoa</taxon>
        <taxon>Arthropoda</taxon>
        <taxon>Hexapoda</taxon>
        <taxon>Insecta</taxon>
        <taxon>Pterygota</taxon>
        <taxon>Neoptera</taxon>
        <taxon>Polyneoptera</taxon>
        <taxon>Phasmatodea</taxon>
        <taxon>Timematodea</taxon>
        <taxon>Timematoidea</taxon>
        <taxon>Timematidae</taxon>
        <taxon>Timema</taxon>
    </lineage>
</organism>
<dbReference type="GO" id="GO:0004348">
    <property type="term" value="F:glucosylceramidase activity"/>
    <property type="evidence" value="ECO:0007669"/>
    <property type="project" value="InterPro"/>
</dbReference>
<proteinExistence type="predicted"/>
<reference evidence="3" key="1">
    <citation type="submission" date="2020-11" db="EMBL/GenBank/DDBJ databases">
        <authorList>
            <person name="Tran Van P."/>
        </authorList>
    </citation>
    <scope>NUCLEOTIDE SEQUENCE</scope>
</reference>
<keyword evidence="1" id="KW-0732">Signal</keyword>
<protein>
    <submittedName>
        <fullName evidence="3">Uncharacterized protein</fullName>
    </submittedName>
</protein>
<sequence>MVPACERAITTEQPSYQQQQLYDLERRGTISLSLREIAAPAYWVAIKQNAFRRWCISCDMLVLALAVALVTEWAVISVSTDVPCAPRSYGPTRMVCVCNSTHCDTVDKPTPLPKGQFLWYTSNREGLRFHKTTGSFLPNHCTERYLVHCLGYCTGLYAR</sequence>
<dbReference type="EMBL" id="OE843510">
    <property type="protein sequence ID" value="CAD7603334.1"/>
    <property type="molecule type" value="Genomic_DNA"/>
</dbReference>